<gene>
    <name evidence="7" type="primary">pip</name>
    <name evidence="7" type="ORF">TRIP_B40252</name>
</gene>
<evidence type="ECO:0000313" key="7">
    <source>
        <dbReference type="EMBL" id="VBB46367.1"/>
    </source>
</evidence>
<feature type="active site" description="Proton donor" evidence="4">
    <location>
        <position position="275"/>
    </location>
</feature>
<accession>A0A653AEC3</accession>
<sequence>MVDIPVEEGYVPLQDVKVWYRIVGRAETPGKVPLLCLHGGPGVPHDYLEPLEALAAGGRQVVFYDQLGCGNSDVPDDPSLWRMERFLEEIDAVRKALQLEDIHLLGQSWGGMLAMQYALRQPRGLCSLVLASAPASSRQWAAEAKRLREELPAETQETLSRHEEAGTTDDPSYVEAMMGFYRRHVCRLNPWPECLDRALEKLMRNPVVYLTMWGDSEFHVTGNLKDWDVSGRLNEIVLPTLLTSGRYDEATPAVMETIHQGIPGSKWVIFEQSAHEAHLEETERYLQVIDTFLDEVESRRMFEIL</sequence>
<dbReference type="Gene3D" id="3.40.50.1820">
    <property type="entry name" value="alpha/beta hydrolase"/>
    <property type="match status" value="1"/>
</dbReference>
<evidence type="ECO:0000259" key="6">
    <source>
        <dbReference type="Pfam" id="PF00561"/>
    </source>
</evidence>
<dbReference type="SUPFAM" id="SSF53474">
    <property type="entry name" value="alpha/beta-Hydrolases"/>
    <property type="match status" value="1"/>
</dbReference>
<dbReference type="InterPro" id="IPR005945">
    <property type="entry name" value="Pro_imino_pep"/>
</dbReference>
<feature type="region of interest" description="Disordered" evidence="5">
    <location>
        <begin position="151"/>
        <end position="170"/>
    </location>
</feature>
<dbReference type="GO" id="GO:0016020">
    <property type="term" value="C:membrane"/>
    <property type="evidence" value="ECO:0007669"/>
    <property type="project" value="TreeGrafter"/>
</dbReference>
<evidence type="ECO:0000256" key="1">
    <source>
        <dbReference type="ARBA" id="ARBA00010088"/>
    </source>
</evidence>
<keyword evidence="7" id="KW-0645">Protease</keyword>
<dbReference type="AlphaFoldDB" id="A0A653AEC3"/>
<dbReference type="PANTHER" id="PTHR43798:SF31">
    <property type="entry name" value="AB HYDROLASE SUPERFAMILY PROTEIN YCLE"/>
    <property type="match status" value="1"/>
</dbReference>
<evidence type="ECO:0000256" key="5">
    <source>
        <dbReference type="SAM" id="MobiDB-lite"/>
    </source>
</evidence>
<dbReference type="PRINTS" id="PR00793">
    <property type="entry name" value="PROAMNOPTASE"/>
</dbReference>
<reference evidence="7" key="1">
    <citation type="submission" date="2018-07" db="EMBL/GenBank/DDBJ databases">
        <authorList>
            <consortium name="Genoscope - CEA"/>
            <person name="William W."/>
        </authorList>
    </citation>
    <scope>NUCLEOTIDE SEQUENCE</scope>
    <source>
        <strain evidence="7">IK1</strain>
    </source>
</reference>
<evidence type="ECO:0000256" key="4">
    <source>
        <dbReference type="PIRSR" id="PIRSR005539-1"/>
    </source>
</evidence>
<dbReference type="NCBIfam" id="TIGR01250">
    <property type="entry name" value="pro_imino_pep_2"/>
    <property type="match status" value="1"/>
</dbReference>
<dbReference type="InterPro" id="IPR000073">
    <property type="entry name" value="AB_hydrolase_1"/>
</dbReference>
<feature type="domain" description="AB hydrolase-1" evidence="6">
    <location>
        <begin position="33"/>
        <end position="281"/>
    </location>
</feature>
<protein>
    <submittedName>
        <fullName evidence="7">Proline iminopeptidase</fullName>
        <ecNumber evidence="7">3.4.11.5</ecNumber>
    </submittedName>
</protein>
<organism evidence="7">
    <name type="scientific">Uncultured Desulfatiglans sp</name>
    <dbReference type="NCBI Taxonomy" id="1748965"/>
    <lineage>
        <taxon>Bacteria</taxon>
        <taxon>Pseudomonadati</taxon>
        <taxon>Thermodesulfobacteriota</taxon>
        <taxon>Desulfobacteria</taxon>
        <taxon>Desulfatiglandales</taxon>
        <taxon>Desulfatiglandaceae</taxon>
        <taxon>Desulfatiglans</taxon>
        <taxon>environmental samples</taxon>
    </lineage>
</organism>
<name>A0A653AEC3_UNCDX</name>
<evidence type="ECO:0000256" key="2">
    <source>
        <dbReference type="ARBA" id="ARBA00022801"/>
    </source>
</evidence>
<dbReference type="Pfam" id="PF00561">
    <property type="entry name" value="Abhydrolase_1"/>
    <property type="match status" value="1"/>
</dbReference>
<dbReference type="InterPro" id="IPR029058">
    <property type="entry name" value="AB_hydrolase_fold"/>
</dbReference>
<dbReference type="GO" id="GO:0006508">
    <property type="term" value="P:proteolysis"/>
    <property type="evidence" value="ECO:0007669"/>
    <property type="project" value="InterPro"/>
</dbReference>
<dbReference type="EMBL" id="UPXX01000031">
    <property type="protein sequence ID" value="VBB46367.1"/>
    <property type="molecule type" value="Genomic_DNA"/>
</dbReference>
<dbReference type="GO" id="GO:0004177">
    <property type="term" value="F:aminopeptidase activity"/>
    <property type="evidence" value="ECO:0007669"/>
    <property type="project" value="UniProtKB-KW"/>
</dbReference>
<keyword evidence="2 3" id="KW-0378">Hydrolase</keyword>
<dbReference type="InterPro" id="IPR050266">
    <property type="entry name" value="AB_hydrolase_sf"/>
</dbReference>
<dbReference type="InterPro" id="IPR002410">
    <property type="entry name" value="Peptidase_S33"/>
</dbReference>
<proteinExistence type="inferred from homology"/>
<keyword evidence="7" id="KW-0031">Aminopeptidase</keyword>
<comment type="similarity">
    <text evidence="1 3">Belongs to the peptidase S33 family.</text>
</comment>
<feature type="active site" description="Nucleophile" evidence="4">
    <location>
        <position position="108"/>
    </location>
</feature>
<feature type="active site" evidence="4">
    <location>
        <position position="248"/>
    </location>
</feature>
<dbReference type="PRINTS" id="PR00111">
    <property type="entry name" value="ABHYDROLASE"/>
</dbReference>
<dbReference type="PIRSF" id="PIRSF005539">
    <property type="entry name" value="Pept_S33_TRI_F1"/>
    <property type="match status" value="1"/>
</dbReference>
<dbReference type="PANTHER" id="PTHR43798">
    <property type="entry name" value="MONOACYLGLYCEROL LIPASE"/>
    <property type="match status" value="1"/>
</dbReference>
<dbReference type="EC" id="3.4.11.5" evidence="7"/>
<evidence type="ECO:0000256" key="3">
    <source>
        <dbReference type="PIRNR" id="PIRNR005539"/>
    </source>
</evidence>